<evidence type="ECO:0000313" key="11">
    <source>
        <dbReference type="Ensembl" id="ENSSMAP00000017751.1"/>
    </source>
</evidence>
<accession>A0A2U9C4S6</accession>
<evidence type="ECO:0000256" key="8">
    <source>
        <dbReference type="SAM" id="SignalP"/>
    </source>
</evidence>
<dbReference type="Gene3D" id="2.10.90.10">
    <property type="entry name" value="Cystine-knot cytokines"/>
    <property type="match status" value="1"/>
</dbReference>
<dbReference type="SMART" id="SM00204">
    <property type="entry name" value="TGFB"/>
    <property type="match status" value="1"/>
</dbReference>
<dbReference type="EMBL" id="CP026254">
    <property type="protein sequence ID" value="AWP11103.1"/>
    <property type="molecule type" value="Genomic_DNA"/>
</dbReference>
<dbReference type="InterPro" id="IPR006799">
    <property type="entry name" value="AMH_N"/>
</dbReference>
<dbReference type="Proteomes" id="UP000246464">
    <property type="component" value="Chromosome 12"/>
</dbReference>
<name>A0A2U9C4S6_SCOMX</name>
<dbReference type="InterPro" id="IPR029034">
    <property type="entry name" value="Cystine-knot_cytokine"/>
</dbReference>
<evidence type="ECO:0000256" key="2">
    <source>
        <dbReference type="ARBA" id="ARBA00022525"/>
    </source>
</evidence>
<feature type="chain" id="PRO_5044582051" evidence="8">
    <location>
        <begin position="23"/>
        <end position="538"/>
    </location>
</feature>
<evidence type="ECO:0000256" key="6">
    <source>
        <dbReference type="SAM" id="Coils"/>
    </source>
</evidence>
<reference evidence="11" key="2">
    <citation type="submission" date="2020-05" db="EMBL/GenBank/DDBJ databases">
        <authorList>
            <person name="Moser M."/>
        </authorList>
    </citation>
    <scope>NUCLEOTIDE SEQUENCE [LARGE SCALE GENOMIC DNA]</scope>
</reference>
<proteinExistence type="inferred from homology"/>
<dbReference type="STRING" id="52904.ENSSMAP00000017751"/>
<evidence type="ECO:0000256" key="4">
    <source>
        <dbReference type="ARBA" id="ARBA00022782"/>
    </source>
</evidence>
<dbReference type="OrthoDB" id="9893739at2759"/>
<dbReference type="GO" id="GO:0008083">
    <property type="term" value="F:growth factor activity"/>
    <property type="evidence" value="ECO:0007669"/>
    <property type="project" value="UniProtKB-KW"/>
</dbReference>
<comment type="subcellular location">
    <subcellularLocation>
        <location evidence="1">Secreted</location>
    </subcellularLocation>
</comment>
<dbReference type="PANTHER" id="PTHR15009">
    <property type="entry name" value="MUELLERIAN-INHIBITING FACTOR"/>
    <property type="match status" value="1"/>
</dbReference>
<feature type="compositionally biased region" description="Low complexity" evidence="7">
    <location>
        <begin position="55"/>
        <end position="67"/>
    </location>
</feature>
<dbReference type="GeneID" id="118318876"/>
<dbReference type="RefSeq" id="XP_047192941.1">
    <property type="nucleotide sequence ID" value="XM_047336985.1"/>
</dbReference>
<reference evidence="10 12" key="1">
    <citation type="submission" date="2017-12" db="EMBL/GenBank/DDBJ databases">
        <title>Integrating genomic resources of turbot (Scophthalmus maximus) in depth evaluation of genetic and physical mapping variation across individuals.</title>
        <authorList>
            <person name="Martinez P."/>
        </authorList>
    </citation>
    <scope>NUCLEOTIDE SEQUENCE [LARGE SCALE GENOMIC DNA]</scope>
</reference>
<gene>
    <name evidence="11" type="primary">amh</name>
    <name evidence="10" type="ORF">SMAX5B_022576</name>
</gene>
<comment type="similarity">
    <text evidence="5">Belongs to the TGF-beta family.</text>
</comment>
<dbReference type="PANTHER" id="PTHR15009:SF4">
    <property type="entry name" value="MUELLERIAN-INHIBITING FACTOR"/>
    <property type="match status" value="1"/>
</dbReference>
<dbReference type="AlphaFoldDB" id="A0A2U9C4S6"/>
<dbReference type="OMA" id="ALMLCWT"/>
<evidence type="ECO:0000313" key="10">
    <source>
        <dbReference type="EMBL" id="AWP11103.1"/>
    </source>
</evidence>
<feature type="signal peptide" evidence="8">
    <location>
        <begin position="1"/>
        <end position="22"/>
    </location>
</feature>
<dbReference type="GO" id="GO:0008406">
    <property type="term" value="P:gonad development"/>
    <property type="evidence" value="ECO:0007669"/>
    <property type="project" value="InterPro"/>
</dbReference>
<protein>
    <submittedName>
        <fullName evidence="10">Mullerian inihibiting substance</fullName>
    </submittedName>
</protein>
<keyword evidence="12" id="KW-1185">Reference proteome</keyword>
<feature type="region of interest" description="Disordered" evidence="7">
    <location>
        <begin position="35"/>
        <end position="67"/>
    </location>
</feature>
<evidence type="ECO:0000256" key="5">
    <source>
        <dbReference type="RuleBase" id="RU000354"/>
    </source>
</evidence>
<evidence type="ECO:0000256" key="7">
    <source>
        <dbReference type="SAM" id="MobiDB-lite"/>
    </source>
</evidence>
<dbReference type="InterPro" id="IPR001839">
    <property type="entry name" value="TGF-b_C"/>
</dbReference>
<sequence>MLVVNVLCCGVLMLCWTRLCAALHVSQGHRLIPDHNPMATGDRHTMSSSETLGQSSSASTASHPAPRSAPCYVDDIFAALREGAGSDGELTNDTLALFGICTAPDSSSGSVLLKLSKETSRSQRSGLEILHPTGALVSEEDDSGALVLTFDLPQSPLLRLSPVLLLAFQSPLRGGEGLAVTFSSQSMKPNTQSACISGETQYVLLTGKASVGDVSQKWRISVEPKSPDMKQNLKDVLIGEKSGSNISITPLLLFSGVTDTRQVSGSPPASSQTFSFLCELRRFLCGVLPQDHPDSPQIKLDSAHSMPPLSLGVSSNEMLLAGLINSSYPTVFSFTGWSSTLQLHHGQLALSPALLEELRQRVEQIGMQIMEAIREEEEVGHRATERLRRLNELSVLPKKEPAAGENQYRAFLLLKALQTVAHAYEQRSGPRTTRADPDNQARGNVCGLKSLTISLERHLVGPNTATINNCRGSCAFPLINANNHAVLLNSHIESENVDERAPCCVPVAYDALEVVDLNEHGTYLSIKPDIIAKECGCR</sequence>
<keyword evidence="2" id="KW-0964">Secreted</keyword>
<dbReference type="Proteomes" id="UP000694558">
    <property type="component" value="Chromosome 12"/>
</dbReference>
<dbReference type="Pfam" id="PF04709">
    <property type="entry name" value="AMH_N"/>
    <property type="match status" value="1"/>
</dbReference>
<feature type="coiled-coil region" evidence="6">
    <location>
        <begin position="355"/>
        <end position="393"/>
    </location>
</feature>
<dbReference type="GO" id="GO:0030154">
    <property type="term" value="P:cell differentiation"/>
    <property type="evidence" value="ECO:0007669"/>
    <property type="project" value="UniProtKB-KW"/>
</dbReference>
<dbReference type="Pfam" id="PF00019">
    <property type="entry name" value="TGF_beta"/>
    <property type="match status" value="1"/>
</dbReference>
<evidence type="ECO:0000256" key="3">
    <source>
        <dbReference type="ARBA" id="ARBA00022729"/>
    </source>
</evidence>
<organism evidence="10 12">
    <name type="scientific">Scophthalmus maximus</name>
    <name type="common">Turbot</name>
    <name type="synonym">Psetta maxima</name>
    <dbReference type="NCBI Taxonomy" id="52904"/>
    <lineage>
        <taxon>Eukaryota</taxon>
        <taxon>Metazoa</taxon>
        <taxon>Chordata</taxon>
        <taxon>Craniata</taxon>
        <taxon>Vertebrata</taxon>
        <taxon>Euteleostomi</taxon>
        <taxon>Actinopterygii</taxon>
        <taxon>Neopterygii</taxon>
        <taxon>Teleostei</taxon>
        <taxon>Neoteleostei</taxon>
        <taxon>Acanthomorphata</taxon>
        <taxon>Carangaria</taxon>
        <taxon>Pleuronectiformes</taxon>
        <taxon>Pleuronectoidei</taxon>
        <taxon>Scophthalmidae</taxon>
        <taxon>Scophthalmus</taxon>
    </lineage>
</organism>
<dbReference type="CTD" id="268"/>
<dbReference type="InterPro" id="IPR021203">
    <property type="entry name" value="Muellerian-inhibiting_factor"/>
</dbReference>
<keyword evidence="3 8" id="KW-0732">Signal</keyword>
<dbReference type="PROSITE" id="PS51362">
    <property type="entry name" value="TGF_BETA_2"/>
    <property type="match status" value="1"/>
</dbReference>
<dbReference type="GO" id="GO:0005576">
    <property type="term" value="C:extracellular region"/>
    <property type="evidence" value="ECO:0007669"/>
    <property type="project" value="UniProtKB-SubCell"/>
</dbReference>
<dbReference type="RefSeq" id="XP_035504836.1">
    <property type="nucleotide sequence ID" value="XM_035648943.2"/>
</dbReference>
<dbReference type="Bgee" id="ENSSMAG00000010865">
    <property type="expression patterns" value="Expressed in muscle tissue and 5 other cell types or tissues"/>
</dbReference>
<dbReference type="GeneTree" id="ENSGT00940000179866"/>
<dbReference type="Ensembl" id="ENSSMAT00000017967.2">
    <property type="protein sequence ID" value="ENSSMAP00000017751.1"/>
    <property type="gene ID" value="ENSSMAG00000010865.2"/>
</dbReference>
<keyword evidence="4" id="KW-0221">Differentiation</keyword>
<keyword evidence="5" id="KW-0339">Growth factor</keyword>
<evidence type="ECO:0000256" key="1">
    <source>
        <dbReference type="ARBA" id="ARBA00004613"/>
    </source>
</evidence>
<keyword evidence="6" id="KW-0175">Coiled coil</keyword>
<reference evidence="11" key="3">
    <citation type="submission" date="2023-05" db="EMBL/GenBank/DDBJ databases">
        <title>High-quality long-read genome of Scophthalmus maximus.</title>
        <authorList>
            <person name="Lien S."/>
            <person name="Martinez P."/>
        </authorList>
    </citation>
    <scope>NUCLEOTIDE SEQUENCE [LARGE SCALE GENOMIC DNA]</scope>
</reference>
<feature type="domain" description="TGF-beta family profile" evidence="9">
    <location>
        <begin position="431"/>
        <end position="538"/>
    </location>
</feature>
<evidence type="ECO:0000259" key="9">
    <source>
        <dbReference type="PROSITE" id="PS51362"/>
    </source>
</evidence>
<reference evidence="11" key="4">
    <citation type="submission" date="2025-05" db="UniProtKB">
        <authorList>
            <consortium name="Ensembl"/>
        </authorList>
    </citation>
    <scope>IDENTIFICATION</scope>
</reference>
<evidence type="ECO:0000313" key="12">
    <source>
        <dbReference type="Proteomes" id="UP000246464"/>
    </source>
</evidence>
<dbReference type="SUPFAM" id="SSF57501">
    <property type="entry name" value="Cystine-knot cytokines"/>
    <property type="match status" value="1"/>
</dbReference>
<dbReference type="KEGG" id="smau:118318876"/>